<dbReference type="Gene3D" id="3.40.50.150">
    <property type="entry name" value="Vaccinia Virus protein VP39"/>
    <property type="match status" value="1"/>
</dbReference>
<dbReference type="InterPro" id="IPR046816">
    <property type="entry name" value="MmeI_Mtase"/>
</dbReference>
<accession>A0A1G6PYR1</accession>
<dbReference type="EMBL" id="FMZQ01000007">
    <property type="protein sequence ID" value="SDC85188.1"/>
    <property type="molecule type" value="Genomic_DNA"/>
</dbReference>
<dbReference type="Pfam" id="PF20473">
    <property type="entry name" value="MmeI_Mtase"/>
    <property type="match status" value="1"/>
</dbReference>
<evidence type="ECO:0000259" key="8">
    <source>
        <dbReference type="Pfam" id="PF20467"/>
    </source>
</evidence>
<proteinExistence type="predicted"/>
<evidence type="ECO:0000259" key="9">
    <source>
        <dbReference type="Pfam" id="PF20473"/>
    </source>
</evidence>
<sequence>MPLSWNEIRDRAIAFVREWENESSEDAEAKSFWDAFFNVFGIPRRRIAQFEKLVHKASGKNGYIDLFWPGVMLAEHKSRGKDLTIAHDQAIDYFPGLSDKELPRYIVVSDFARFRLYDLEADTEFEFPLEELPQHITAFGFIAGYEARTFREQDPVNIDAAERLGKLHDKLFAIGYEGHQLEVYLVRLLFCLFADDTGIFMPRDAFEDFISTRTSEDGSDLASRLNELFEVLNTPPEKRLRNLDEQLAAFPYVNGKLFEEHLRTASFDKEMRDLLLWCCHLDWGTISPAIFGSLFQGIMDAKVRRNLGAHYTSEKNILKLISALFLDDLRAEYERVKTQPAKLRAFHDKLGSLNFFDPACGCGNFLVITYREIRLLELEVIKRLYKRDQQQLSMDAVAHYVKVDVDQFHGIEIEEWPAQIARVAMWLIDHQMNLLVGQTFGDALVRIPLIKSANIVNDNALRLDWNDVVPAARCCFVLGNPPFVGAKMMSDDQRADIQFALGGIKNLGLLDFVAAWYIKAARYAKPETLCAFVSTNSITQGEQAGVLWPVMLDMGIHIHFAHRTFQWRNEAKGVAAVHCIIVGFSQSEPSKRVIYDYLDIRGEPQVVVASNINPYLVDAADVVLQNRTNPLCDVPKIGIGNKPIDGGHYLFTTEEMEDFIKKEPESKRWFRRWVGSEEFINGFERWCLWLGECPPNELRAMPLARERIKLVRETRLASKSPPTRKLAETPTRFHVENMPKGNYLIIPEVSSERRLFIPIGFEMPETLASNLVKIMPNAGMYHFGILNSTMHNAWMRNVCGRLKSDYRYSVGIVYNNYPWPTKLSPAQQHAIESAAEGVLQARALYGDSCLADLYDPLTMPPELIKAHRDLDRAVDQAYVTSGGKKAWRSDAERVAFLFELYLELTAPGVSAVAKA</sequence>
<dbReference type="InterPro" id="IPR046819">
    <property type="entry name" value="MmeI_hel"/>
</dbReference>
<dbReference type="Pfam" id="PF20466">
    <property type="entry name" value="MmeI_TRD"/>
    <property type="match status" value="1"/>
</dbReference>
<keyword evidence="11" id="KW-1185">Reference proteome</keyword>
<feature type="domain" description="MmeI-like helicase spacer" evidence="6">
    <location>
        <begin position="179"/>
        <end position="258"/>
    </location>
</feature>
<dbReference type="InterPro" id="IPR046820">
    <property type="entry name" value="MmeI_TRD"/>
</dbReference>
<feature type="domain" description="MmeI-like target recognition" evidence="7">
    <location>
        <begin position="619"/>
        <end position="821"/>
    </location>
</feature>
<evidence type="ECO:0000313" key="11">
    <source>
        <dbReference type="Proteomes" id="UP000199467"/>
    </source>
</evidence>
<dbReference type="SUPFAM" id="SSF53335">
    <property type="entry name" value="S-adenosyl-L-methionine-dependent methyltransferases"/>
    <property type="match status" value="1"/>
</dbReference>
<dbReference type="InterPro" id="IPR046818">
    <property type="entry name" value="MmeI_C"/>
</dbReference>
<dbReference type="InterPro" id="IPR046817">
    <property type="entry name" value="MmeI_N"/>
</dbReference>
<dbReference type="AlphaFoldDB" id="A0A1G6PYR1"/>
<dbReference type="InterPro" id="IPR029063">
    <property type="entry name" value="SAM-dependent_MTases_sf"/>
</dbReference>
<dbReference type="Pfam" id="PF20465">
    <property type="entry name" value="MmeI_hel"/>
    <property type="match status" value="1"/>
</dbReference>
<dbReference type="RefSeq" id="WP_069901388.1">
    <property type="nucleotide sequence ID" value="NZ_FMZQ01000007.1"/>
</dbReference>
<evidence type="ECO:0000259" key="7">
    <source>
        <dbReference type="Pfam" id="PF20466"/>
    </source>
</evidence>
<gene>
    <name evidence="10" type="ORF">SAMN05216576_107161</name>
</gene>
<evidence type="ECO:0000256" key="3">
    <source>
        <dbReference type="ARBA" id="ARBA00022679"/>
    </source>
</evidence>
<evidence type="ECO:0000256" key="2">
    <source>
        <dbReference type="ARBA" id="ARBA00022603"/>
    </source>
</evidence>
<dbReference type="GO" id="GO:0009007">
    <property type="term" value="F:site-specific DNA-methyltransferase (adenine-specific) activity"/>
    <property type="evidence" value="ECO:0007669"/>
    <property type="project" value="UniProtKB-EC"/>
</dbReference>
<dbReference type="PANTHER" id="PTHR33841:SF1">
    <property type="entry name" value="DNA METHYLTRANSFERASE A"/>
    <property type="match status" value="1"/>
</dbReference>
<dbReference type="InterPro" id="IPR050953">
    <property type="entry name" value="N4_N6_ade-DNA_methylase"/>
</dbReference>
<feature type="domain" description="MmeI-like N-terminal" evidence="5">
    <location>
        <begin position="11"/>
        <end position="171"/>
    </location>
</feature>
<evidence type="ECO:0000259" key="6">
    <source>
        <dbReference type="Pfam" id="PF20465"/>
    </source>
</evidence>
<evidence type="ECO:0000256" key="4">
    <source>
        <dbReference type="ARBA" id="ARBA00047942"/>
    </source>
</evidence>
<feature type="domain" description="MmeI-like C-terminal" evidence="8">
    <location>
        <begin position="824"/>
        <end position="906"/>
    </location>
</feature>
<dbReference type="GO" id="GO:0032259">
    <property type="term" value="P:methylation"/>
    <property type="evidence" value="ECO:0007669"/>
    <property type="project" value="UniProtKB-KW"/>
</dbReference>
<keyword evidence="3" id="KW-0808">Transferase</keyword>
<evidence type="ECO:0000313" key="10">
    <source>
        <dbReference type="EMBL" id="SDC85188.1"/>
    </source>
</evidence>
<dbReference type="Pfam" id="PF20464">
    <property type="entry name" value="MmeI_N"/>
    <property type="match status" value="1"/>
</dbReference>
<reference evidence="11" key="1">
    <citation type="submission" date="2016-10" db="EMBL/GenBank/DDBJ databases">
        <authorList>
            <person name="Varghese N."/>
            <person name="Submissions S."/>
        </authorList>
    </citation>
    <scope>NUCLEOTIDE SEQUENCE [LARGE SCALE GENOMIC DNA]</scope>
    <source>
        <strain evidence="11">DSM 26382</strain>
    </source>
</reference>
<organism evidence="10 11">
    <name type="scientific">Ectopseudomonas chengduensis</name>
    <dbReference type="NCBI Taxonomy" id="489632"/>
    <lineage>
        <taxon>Bacteria</taxon>
        <taxon>Pseudomonadati</taxon>
        <taxon>Pseudomonadota</taxon>
        <taxon>Gammaproteobacteria</taxon>
        <taxon>Pseudomonadales</taxon>
        <taxon>Pseudomonadaceae</taxon>
        <taxon>Ectopseudomonas</taxon>
    </lineage>
</organism>
<dbReference type="Proteomes" id="UP000199467">
    <property type="component" value="Unassembled WGS sequence"/>
</dbReference>
<keyword evidence="2 10" id="KW-0489">Methyltransferase</keyword>
<protein>
    <recommendedName>
        <fullName evidence="1">site-specific DNA-methyltransferase (adenine-specific)</fullName>
        <ecNumber evidence="1">2.1.1.72</ecNumber>
    </recommendedName>
</protein>
<dbReference type="EC" id="2.1.1.72" evidence="1"/>
<name>A0A1G6PYR1_9GAMM</name>
<comment type="catalytic activity">
    <reaction evidence="4">
        <text>a 2'-deoxyadenosine in DNA + S-adenosyl-L-methionine = an N(6)-methyl-2'-deoxyadenosine in DNA + S-adenosyl-L-homocysteine + H(+)</text>
        <dbReference type="Rhea" id="RHEA:15197"/>
        <dbReference type="Rhea" id="RHEA-COMP:12418"/>
        <dbReference type="Rhea" id="RHEA-COMP:12419"/>
        <dbReference type="ChEBI" id="CHEBI:15378"/>
        <dbReference type="ChEBI" id="CHEBI:57856"/>
        <dbReference type="ChEBI" id="CHEBI:59789"/>
        <dbReference type="ChEBI" id="CHEBI:90615"/>
        <dbReference type="ChEBI" id="CHEBI:90616"/>
        <dbReference type="EC" id="2.1.1.72"/>
    </reaction>
</comment>
<dbReference type="Pfam" id="PF20467">
    <property type="entry name" value="MmeI_C"/>
    <property type="match status" value="1"/>
</dbReference>
<feature type="domain" description="MmeI-like DNA-methyltransferase" evidence="9">
    <location>
        <begin position="334"/>
        <end position="595"/>
    </location>
</feature>
<evidence type="ECO:0000256" key="1">
    <source>
        <dbReference type="ARBA" id="ARBA00011900"/>
    </source>
</evidence>
<evidence type="ECO:0000259" key="5">
    <source>
        <dbReference type="Pfam" id="PF20464"/>
    </source>
</evidence>
<dbReference type="PANTHER" id="PTHR33841">
    <property type="entry name" value="DNA METHYLTRANSFERASE YEEA-RELATED"/>
    <property type="match status" value="1"/>
</dbReference>